<dbReference type="Pfam" id="PF00574">
    <property type="entry name" value="CLP_protease"/>
    <property type="match status" value="1"/>
</dbReference>
<dbReference type="PANTHER" id="PTHR10381:SF11">
    <property type="entry name" value="ATP-DEPENDENT CLP PROTEASE PROTEOLYTIC SUBUNIT, MITOCHONDRIAL"/>
    <property type="match status" value="1"/>
</dbReference>
<dbReference type="Proteomes" id="UP001500067">
    <property type="component" value="Unassembled WGS sequence"/>
</dbReference>
<dbReference type="EMBL" id="BAABFA010000005">
    <property type="protein sequence ID" value="GAA4461621.1"/>
    <property type="molecule type" value="Genomic_DNA"/>
</dbReference>
<dbReference type="PROSITE" id="PS00382">
    <property type="entry name" value="CLP_PROTEASE_HIS"/>
    <property type="match status" value="1"/>
</dbReference>
<dbReference type="InterPro" id="IPR029045">
    <property type="entry name" value="ClpP/crotonase-like_dom_sf"/>
</dbReference>
<dbReference type="EC" id="3.4.21.92" evidence="6 9"/>
<dbReference type="InterPro" id="IPR018215">
    <property type="entry name" value="ClpP_Ser_AS"/>
</dbReference>
<evidence type="ECO:0000256" key="6">
    <source>
        <dbReference type="HAMAP-Rule" id="MF_00444"/>
    </source>
</evidence>
<dbReference type="InterPro" id="IPR023562">
    <property type="entry name" value="ClpP/TepA"/>
</dbReference>
<comment type="catalytic activity">
    <reaction evidence="5 6 8">
        <text>Hydrolysis of proteins to small peptides in the presence of ATP and magnesium. alpha-casein is the usual test substrate. In the absence of ATP, only oligopeptides shorter than five residues are hydrolyzed (such as succinyl-Leu-Tyr-|-NHMec, and Leu-Tyr-Leu-|-Tyr-Trp, in which cleavage of the -Tyr-|-Leu- and -Tyr-|-Trp bonds also occurs).</text>
        <dbReference type="EC" id="3.4.21.92"/>
    </reaction>
</comment>
<keyword evidence="13" id="KW-1185">Reference proteome</keyword>
<keyword evidence="4 6" id="KW-0720">Serine protease</keyword>
<dbReference type="PANTHER" id="PTHR10381">
    <property type="entry name" value="ATP-DEPENDENT CLP PROTEASE PROTEOLYTIC SUBUNIT"/>
    <property type="match status" value="1"/>
</dbReference>
<dbReference type="CDD" id="cd07017">
    <property type="entry name" value="S14_ClpP_2"/>
    <property type="match status" value="1"/>
</dbReference>
<feature type="active site" description="Nucleophile" evidence="6">
    <location>
        <position position="119"/>
    </location>
</feature>
<comment type="similarity">
    <text evidence="1 6 11">Belongs to the peptidase S14 family.</text>
</comment>
<evidence type="ECO:0000313" key="13">
    <source>
        <dbReference type="Proteomes" id="UP001500067"/>
    </source>
</evidence>
<reference evidence="13" key="1">
    <citation type="journal article" date="2019" name="Int. J. Syst. Evol. Microbiol.">
        <title>The Global Catalogue of Microorganisms (GCM) 10K type strain sequencing project: providing services to taxonomists for standard genome sequencing and annotation.</title>
        <authorList>
            <consortium name="The Broad Institute Genomics Platform"/>
            <consortium name="The Broad Institute Genome Sequencing Center for Infectious Disease"/>
            <person name="Wu L."/>
            <person name="Ma J."/>
        </authorList>
    </citation>
    <scope>NUCLEOTIDE SEQUENCE [LARGE SCALE GENOMIC DNA]</scope>
    <source>
        <strain evidence="13">JCM 32105</strain>
    </source>
</reference>
<dbReference type="HAMAP" id="MF_00444">
    <property type="entry name" value="ClpP"/>
    <property type="match status" value="1"/>
</dbReference>
<dbReference type="Gene3D" id="3.90.226.10">
    <property type="entry name" value="2-enoyl-CoA Hydratase, Chain A, domain 1"/>
    <property type="match status" value="1"/>
</dbReference>
<keyword evidence="2 6" id="KW-0645">Protease</keyword>
<comment type="caution">
    <text evidence="12">The sequence shown here is derived from an EMBL/GenBank/DDBJ whole genome shotgun (WGS) entry which is preliminary data.</text>
</comment>
<evidence type="ECO:0000313" key="12">
    <source>
        <dbReference type="EMBL" id="GAA4461621.1"/>
    </source>
</evidence>
<dbReference type="PROSITE" id="PS00381">
    <property type="entry name" value="CLP_PROTEASE_SER"/>
    <property type="match status" value="1"/>
</dbReference>
<evidence type="ECO:0000256" key="3">
    <source>
        <dbReference type="ARBA" id="ARBA00022801"/>
    </source>
</evidence>
<evidence type="ECO:0000256" key="4">
    <source>
        <dbReference type="ARBA" id="ARBA00022825"/>
    </source>
</evidence>
<accession>A0ABP8N5E1</accession>
<dbReference type="InterPro" id="IPR033135">
    <property type="entry name" value="ClpP_His_AS"/>
</dbReference>
<keyword evidence="6" id="KW-0963">Cytoplasm</keyword>
<keyword evidence="3 6" id="KW-0378">Hydrolase</keyword>
<evidence type="ECO:0000256" key="10">
    <source>
        <dbReference type="RuleBase" id="RU000550"/>
    </source>
</evidence>
<evidence type="ECO:0000256" key="8">
    <source>
        <dbReference type="PROSITE-ProRule" id="PRU10086"/>
    </source>
</evidence>
<evidence type="ECO:0000256" key="11">
    <source>
        <dbReference type="RuleBase" id="RU003567"/>
    </source>
</evidence>
<evidence type="ECO:0000256" key="5">
    <source>
        <dbReference type="ARBA" id="ARBA00034021"/>
    </source>
</evidence>
<comment type="function">
    <text evidence="6 10">Cleaves peptides in various proteins in a process that requires ATP hydrolysis. Has a chymotrypsin-like activity. Plays a major role in the degradation of misfolded proteins.</text>
</comment>
<dbReference type="GO" id="GO:0006508">
    <property type="term" value="P:proteolysis"/>
    <property type="evidence" value="ECO:0007669"/>
    <property type="project" value="UniProtKB-KW"/>
</dbReference>
<feature type="active site" evidence="6 8">
    <location>
        <position position="144"/>
    </location>
</feature>
<evidence type="ECO:0000256" key="7">
    <source>
        <dbReference type="PROSITE-ProRule" id="PRU10085"/>
    </source>
</evidence>
<evidence type="ECO:0000256" key="1">
    <source>
        <dbReference type="ARBA" id="ARBA00007039"/>
    </source>
</evidence>
<dbReference type="InterPro" id="IPR001907">
    <property type="entry name" value="ClpP"/>
</dbReference>
<dbReference type="SUPFAM" id="SSF52096">
    <property type="entry name" value="ClpP/crotonase"/>
    <property type="match status" value="1"/>
</dbReference>
<feature type="active site" evidence="7">
    <location>
        <position position="119"/>
    </location>
</feature>
<dbReference type="PRINTS" id="PR00127">
    <property type="entry name" value="CLPPROTEASEP"/>
</dbReference>
<comment type="subcellular location">
    <subcellularLocation>
        <location evidence="6">Cytoplasm</location>
    </subcellularLocation>
</comment>
<evidence type="ECO:0000256" key="2">
    <source>
        <dbReference type="ARBA" id="ARBA00022670"/>
    </source>
</evidence>
<proteinExistence type="inferred from homology"/>
<sequence length="214" mass="23782">MEYTPPSMFVVKKTMNSFLATDTPPDTDTNKQQALGMQQVLNRNLLEQRMIFLWGAVEDDNARVIVEQLCYLAGIDAARPIHFYINSPGGMVTAGNAIHDMMQSIAAPVYTYCIGHAASMAAILLSAGEKGHRYIYPMAEVMIHQPSMGGFRGRMWEIEIHAKQIAKAKEMAARILAANCGKDTDRIKEDFDKDHWMDAQEAIAYGIVDKIVAA</sequence>
<protein>
    <recommendedName>
        <fullName evidence="6 11">ATP-dependent Clp protease proteolytic subunit</fullName>
        <ecNumber evidence="6 9">3.4.21.92</ecNumber>
    </recommendedName>
    <alternativeName>
        <fullName evidence="6">Endopeptidase Clp</fullName>
    </alternativeName>
</protein>
<comment type="subunit">
    <text evidence="6">Fourteen ClpP subunits assemble into 2 heptameric rings which stack back to back to give a disk-like structure with a central cavity, resembling the structure of eukaryotic proteasomes.</text>
</comment>
<name>A0ABP8N5E1_9BACT</name>
<organism evidence="12 13">
    <name type="scientific">Nemorincola caseinilytica</name>
    <dbReference type="NCBI Taxonomy" id="2054315"/>
    <lineage>
        <taxon>Bacteria</taxon>
        <taxon>Pseudomonadati</taxon>
        <taxon>Bacteroidota</taxon>
        <taxon>Chitinophagia</taxon>
        <taxon>Chitinophagales</taxon>
        <taxon>Chitinophagaceae</taxon>
        <taxon>Nemorincola</taxon>
    </lineage>
</organism>
<dbReference type="GO" id="GO:0008233">
    <property type="term" value="F:peptidase activity"/>
    <property type="evidence" value="ECO:0007669"/>
    <property type="project" value="UniProtKB-KW"/>
</dbReference>
<evidence type="ECO:0000256" key="9">
    <source>
        <dbReference type="RuleBase" id="RU000549"/>
    </source>
</evidence>
<gene>
    <name evidence="6" type="primary">clpP</name>
    <name evidence="12" type="ORF">GCM10023093_06580</name>
</gene>